<dbReference type="PANTHER" id="PTHR34477:SF1">
    <property type="entry name" value="UPF0213 PROTEIN YHBQ"/>
    <property type="match status" value="1"/>
</dbReference>
<proteinExistence type="inferred from homology"/>
<feature type="domain" description="GIY-YIG" evidence="2">
    <location>
        <begin position="1"/>
        <end position="76"/>
    </location>
</feature>
<gene>
    <name evidence="3" type="ORF">UR93_C0009G0041</name>
</gene>
<name>A0A0G0D663_9BACT</name>
<dbReference type="EMBL" id="LBRB01000009">
    <property type="protein sequence ID" value="KKP88753.1"/>
    <property type="molecule type" value="Genomic_DNA"/>
</dbReference>
<dbReference type="PROSITE" id="PS50164">
    <property type="entry name" value="GIY_YIG"/>
    <property type="match status" value="1"/>
</dbReference>
<dbReference type="InterPro" id="IPR050190">
    <property type="entry name" value="UPF0213_domain"/>
</dbReference>
<comment type="similarity">
    <text evidence="1">Belongs to the UPF0213 family.</text>
</comment>
<evidence type="ECO:0000259" key="2">
    <source>
        <dbReference type="PROSITE" id="PS50164"/>
    </source>
</evidence>
<dbReference type="Pfam" id="PF01541">
    <property type="entry name" value="GIY-YIG"/>
    <property type="match status" value="1"/>
</dbReference>
<dbReference type="SUPFAM" id="SSF82771">
    <property type="entry name" value="GIY-YIG endonuclease"/>
    <property type="match status" value="1"/>
</dbReference>
<dbReference type="InterPro" id="IPR000305">
    <property type="entry name" value="GIY-YIG_endonuc"/>
</dbReference>
<evidence type="ECO:0000313" key="4">
    <source>
        <dbReference type="Proteomes" id="UP000034316"/>
    </source>
</evidence>
<reference evidence="3 4" key="1">
    <citation type="journal article" date="2015" name="Nature">
        <title>rRNA introns, odd ribosomes, and small enigmatic genomes across a large radiation of phyla.</title>
        <authorList>
            <person name="Brown C.T."/>
            <person name="Hug L.A."/>
            <person name="Thomas B.C."/>
            <person name="Sharon I."/>
            <person name="Castelle C.J."/>
            <person name="Singh A."/>
            <person name="Wilkins M.J."/>
            <person name="Williams K.H."/>
            <person name="Banfield J.F."/>
        </authorList>
    </citation>
    <scope>NUCLEOTIDE SEQUENCE [LARGE SCALE GENOMIC DNA]</scope>
</reference>
<organism evidence="3 4">
    <name type="scientific">Berkelbacteria bacterium GW2011_GWA2_35_9</name>
    <dbReference type="NCBI Taxonomy" id="1618333"/>
    <lineage>
        <taxon>Bacteria</taxon>
        <taxon>Candidatus Berkelbacteria</taxon>
    </lineage>
</organism>
<protein>
    <submittedName>
        <fullName evidence="3">Excinuclease abc c subunit domain protein</fullName>
    </submittedName>
</protein>
<evidence type="ECO:0000313" key="3">
    <source>
        <dbReference type="EMBL" id="KKP88753.1"/>
    </source>
</evidence>
<dbReference type="AlphaFoldDB" id="A0A0G0D663"/>
<dbReference type="InterPro" id="IPR035901">
    <property type="entry name" value="GIY-YIG_endonuc_sf"/>
</dbReference>
<comment type="caution">
    <text evidence="3">The sequence shown here is derived from an EMBL/GenBank/DDBJ whole genome shotgun (WGS) entry which is preliminary data.</text>
</comment>
<dbReference type="SMART" id="SM00465">
    <property type="entry name" value="GIYc"/>
    <property type="match status" value="1"/>
</dbReference>
<dbReference type="CDD" id="cd10449">
    <property type="entry name" value="GIY-YIG_SLX1_like"/>
    <property type="match status" value="1"/>
</dbReference>
<accession>A0A0G0D663</accession>
<evidence type="ECO:0000256" key="1">
    <source>
        <dbReference type="ARBA" id="ARBA00007435"/>
    </source>
</evidence>
<dbReference type="PANTHER" id="PTHR34477">
    <property type="entry name" value="UPF0213 PROTEIN YHBQ"/>
    <property type="match status" value="1"/>
</dbReference>
<dbReference type="STRING" id="1618333.UR93_C0009G0041"/>
<sequence>MYYVYLLKNSIAGKVYIGYTADLKERIKQHNHNKTKSTKNRGKHQLIYYEAFKSKTDARKREIALKKQSRQKEFLLNNLEDSLK</sequence>
<dbReference type="Gene3D" id="3.40.1440.10">
    <property type="entry name" value="GIY-YIG endonuclease"/>
    <property type="match status" value="1"/>
</dbReference>
<dbReference type="Proteomes" id="UP000034316">
    <property type="component" value="Unassembled WGS sequence"/>
</dbReference>